<dbReference type="InterPro" id="IPR036390">
    <property type="entry name" value="WH_DNA-bd_sf"/>
</dbReference>
<dbReference type="RefSeq" id="WP_123609763.1">
    <property type="nucleotide sequence ID" value="NZ_RJVG01000006.1"/>
</dbReference>
<keyword evidence="3 6" id="KW-0238">DNA-binding</keyword>
<evidence type="ECO:0000256" key="2">
    <source>
        <dbReference type="ARBA" id="ARBA00023015"/>
    </source>
</evidence>
<dbReference type="PANTHER" id="PTHR30126:SF64">
    <property type="entry name" value="HTH-TYPE TRANSCRIPTIONAL REGULATOR CITR"/>
    <property type="match status" value="1"/>
</dbReference>
<proteinExistence type="inferred from homology"/>
<dbReference type="FunFam" id="1.10.10.10:FF:000001">
    <property type="entry name" value="LysR family transcriptional regulator"/>
    <property type="match status" value="1"/>
</dbReference>
<comment type="similarity">
    <text evidence="1">Belongs to the LysR transcriptional regulatory family.</text>
</comment>
<dbReference type="Pfam" id="PF00126">
    <property type="entry name" value="HTH_1"/>
    <property type="match status" value="1"/>
</dbReference>
<comment type="caution">
    <text evidence="6">The sequence shown here is derived from an EMBL/GenBank/DDBJ whole genome shotgun (WGS) entry which is preliminary data.</text>
</comment>
<dbReference type="GO" id="GO:0003700">
    <property type="term" value="F:DNA-binding transcription factor activity"/>
    <property type="evidence" value="ECO:0007669"/>
    <property type="project" value="InterPro"/>
</dbReference>
<dbReference type="InterPro" id="IPR000847">
    <property type="entry name" value="LysR_HTH_N"/>
</dbReference>
<reference evidence="6 7" key="1">
    <citation type="submission" date="2018-11" db="EMBL/GenBank/DDBJ databases">
        <title>Genomic Encyclopedia of Type Strains, Phase IV (KMG-IV): sequencing the most valuable type-strain genomes for metagenomic binning, comparative biology and taxonomic classification.</title>
        <authorList>
            <person name="Goeker M."/>
        </authorList>
    </citation>
    <scope>NUCLEOTIDE SEQUENCE [LARGE SCALE GENOMIC DNA]</scope>
    <source>
        <strain evidence="6 7">DSM 26537</strain>
    </source>
</reference>
<dbReference type="PANTHER" id="PTHR30126">
    <property type="entry name" value="HTH-TYPE TRANSCRIPTIONAL REGULATOR"/>
    <property type="match status" value="1"/>
</dbReference>
<gene>
    <name evidence="6" type="ORF">EDD66_106223</name>
</gene>
<dbReference type="Pfam" id="PF03466">
    <property type="entry name" value="LysR_substrate"/>
    <property type="match status" value="1"/>
</dbReference>
<dbReference type="Gene3D" id="1.10.10.10">
    <property type="entry name" value="Winged helix-like DNA-binding domain superfamily/Winged helix DNA-binding domain"/>
    <property type="match status" value="1"/>
</dbReference>
<evidence type="ECO:0000313" key="7">
    <source>
        <dbReference type="Proteomes" id="UP000273083"/>
    </source>
</evidence>
<evidence type="ECO:0000313" key="6">
    <source>
        <dbReference type="EMBL" id="ROR27525.1"/>
    </source>
</evidence>
<dbReference type="Gene3D" id="3.40.190.290">
    <property type="match status" value="1"/>
</dbReference>
<keyword evidence="7" id="KW-1185">Reference proteome</keyword>
<dbReference type="EMBL" id="RJVG01000006">
    <property type="protein sequence ID" value="ROR27525.1"/>
    <property type="molecule type" value="Genomic_DNA"/>
</dbReference>
<dbReference type="PROSITE" id="PS50931">
    <property type="entry name" value="HTH_LYSR"/>
    <property type="match status" value="1"/>
</dbReference>
<evidence type="ECO:0000256" key="4">
    <source>
        <dbReference type="ARBA" id="ARBA00023163"/>
    </source>
</evidence>
<evidence type="ECO:0000256" key="1">
    <source>
        <dbReference type="ARBA" id="ARBA00009437"/>
    </source>
</evidence>
<dbReference type="InterPro" id="IPR036388">
    <property type="entry name" value="WH-like_DNA-bd_sf"/>
</dbReference>
<dbReference type="AlphaFoldDB" id="A0A3N1XLC5"/>
<feature type="domain" description="HTH lysR-type" evidence="5">
    <location>
        <begin position="1"/>
        <end position="60"/>
    </location>
</feature>
<keyword evidence="4" id="KW-0804">Transcription</keyword>
<evidence type="ECO:0000259" key="5">
    <source>
        <dbReference type="PROSITE" id="PS50931"/>
    </source>
</evidence>
<dbReference type="SUPFAM" id="SSF46785">
    <property type="entry name" value="Winged helix' DNA-binding domain"/>
    <property type="match status" value="1"/>
</dbReference>
<dbReference type="OrthoDB" id="9778774at2"/>
<sequence>MEQNLSLYHIFNTVAETGNISKAAKELYISQPAISKAISKLEQNLDIPLFIRNSRGVKLTDEGKVLYEHTRKAFDSLIKGEDTIRKINELEIGHIRIGVSTTLCKYILLPYLKKFIKDNPHIKISISCQSTFHTMKLLEENKIDIGLIGKPDNLKELDFYSIDEIEDVFVATKTYVENLKLRELNDHADIFQTANILLLDEENITRHYIDDYFYRNNIQINNALEISNMDLLIEFARIGLGIACVIKDFVKKDLASGTLIEIPLDFPIQKREIGFAYSNKAVLSNSMEKFIQFYKKGLTH</sequence>
<dbReference type="InterPro" id="IPR005119">
    <property type="entry name" value="LysR_subst-bd"/>
</dbReference>
<accession>A0A3N1XLC5</accession>
<dbReference type="SUPFAM" id="SSF53850">
    <property type="entry name" value="Periplasmic binding protein-like II"/>
    <property type="match status" value="1"/>
</dbReference>
<dbReference type="PRINTS" id="PR00039">
    <property type="entry name" value="HTHLYSR"/>
</dbReference>
<name>A0A3N1XLC5_9FIRM</name>
<evidence type="ECO:0000256" key="3">
    <source>
        <dbReference type="ARBA" id="ARBA00023125"/>
    </source>
</evidence>
<dbReference type="GO" id="GO:0000976">
    <property type="term" value="F:transcription cis-regulatory region binding"/>
    <property type="evidence" value="ECO:0007669"/>
    <property type="project" value="TreeGrafter"/>
</dbReference>
<protein>
    <submittedName>
        <fullName evidence="6">DNA-binding transcriptional LysR family regulator</fullName>
    </submittedName>
</protein>
<dbReference type="CDD" id="cd05466">
    <property type="entry name" value="PBP2_LTTR_substrate"/>
    <property type="match status" value="1"/>
</dbReference>
<keyword evidence="2" id="KW-0805">Transcription regulation</keyword>
<dbReference type="Proteomes" id="UP000273083">
    <property type="component" value="Unassembled WGS sequence"/>
</dbReference>
<organism evidence="6 7">
    <name type="scientific">Mobilisporobacter senegalensis</name>
    <dbReference type="NCBI Taxonomy" id="1329262"/>
    <lineage>
        <taxon>Bacteria</taxon>
        <taxon>Bacillati</taxon>
        <taxon>Bacillota</taxon>
        <taxon>Clostridia</taxon>
        <taxon>Lachnospirales</taxon>
        <taxon>Lachnospiraceae</taxon>
        <taxon>Mobilisporobacter</taxon>
    </lineage>
</organism>